<reference evidence="4 5" key="2">
    <citation type="submission" date="2018-10" db="EMBL/GenBank/DDBJ databases">
        <authorList>
            <consortium name="Pathogen Informatics"/>
        </authorList>
    </citation>
    <scope>NUCLEOTIDE SEQUENCE [LARGE SCALE GENOMIC DNA]</scope>
</reference>
<evidence type="ECO:0000313" key="6">
    <source>
        <dbReference type="WBParaSite" id="EVEC_0001220701-mRNA-1"/>
    </source>
</evidence>
<dbReference type="PANTHER" id="PTHR10194:SF148">
    <property type="entry name" value="GTPASE-ACTIVATING PROTEIN"/>
    <property type="match status" value="1"/>
</dbReference>
<dbReference type="InterPro" id="IPR039360">
    <property type="entry name" value="Ras_GTPase"/>
</dbReference>
<dbReference type="InterPro" id="IPR001849">
    <property type="entry name" value="PH_domain"/>
</dbReference>
<feature type="domain" description="Ras-GAP" evidence="3">
    <location>
        <begin position="89"/>
        <end position="283"/>
    </location>
</feature>
<dbReference type="InterPro" id="IPR001936">
    <property type="entry name" value="RasGAP_dom"/>
</dbReference>
<dbReference type="STRING" id="51028.A0A0N4VMN5"/>
<keyword evidence="1" id="KW-0343">GTPase activation</keyword>
<evidence type="ECO:0000259" key="2">
    <source>
        <dbReference type="PROSITE" id="PS50003"/>
    </source>
</evidence>
<dbReference type="Proteomes" id="UP000274131">
    <property type="component" value="Unassembled WGS sequence"/>
</dbReference>
<dbReference type="SUPFAM" id="SSF48350">
    <property type="entry name" value="GTPase activation domain, GAP"/>
    <property type="match status" value="1"/>
</dbReference>
<dbReference type="SMART" id="SM00323">
    <property type="entry name" value="RasGAP"/>
    <property type="match status" value="1"/>
</dbReference>
<dbReference type="Pfam" id="PF00169">
    <property type="entry name" value="PH"/>
    <property type="match status" value="1"/>
</dbReference>
<dbReference type="InterPro" id="IPR008936">
    <property type="entry name" value="Rho_GTPase_activation_prot"/>
</dbReference>
<dbReference type="PROSITE" id="PS50018">
    <property type="entry name" value="RAS_GTPASE_ACTIV_2"/>
    <property type="match status" value="1"/>
</dbReference>
<reference evidence="6" key="1">
    <citation type="submission" date="2017-02" db="UniProtKB">
        <authorList>
            <consortium name="WormBaseParasite"/>
        </authorList>
    </citation>
    <scope>IDENTIFICATION</scope>
</reference>
<sequence length="536" mass="61569">MYLIFMYHFLKSFFRYSLKPHASSKEHDSTKNGGVPKLGEIYLQLFYTADHILPLKIYQSLYKNLISSLSLQPFCSSLVGILEYLPSIDLTSVARPLMKVFISAEEFSSLLRIFGSQDIQNCSDVNTLFRSQSMTSKIIYEEMKFLGQNYLSISLKPVIDMIYSQKKCCEVDPTKLRSGDKLEDNKFNLIFYGEMAFSGMVESYQKCPALLRRTFADLRELVAQQYPDRTDLQRLAVSSFIVLRFFAAAVMNPKLFGLKGEQPDAVTSRTLVLVSKILQRASNSAVSERALNSKEPWLSSVLERKERRKESKNEISEVHILDDEKRKGEIDLHEITRIEPVRNVKNVFRIATSNYELLLQAKNSNEMNEWLVQLQLQTQGRVKKEREERSDNDQSSDTGSSCLLDSLDDFSLYDIDTERELETLHLTLYEHAETLKIWKNILEDIEVPSEHPSLPDIVLEQVKLILKGACDPAVAKEQFLSMIQEVLLGIIRIESAHREAVDRFIKQMRGSKGSQDLFTGDDNYLLLQSRFQGNIE</sequence>
<protein>
    <submittedName>
        <fullName evidence="6">Ras-GAP domain-containing protein</fullName>
    </submittedName>
</protein>
<dbReference type="CDD" id="cd05128">
    <property type="entry name" value="RasGAP_GAP1_like"/>
    <property type="match status" value="1"/>
</dbReference>
<dbReference type="OrthoDB" id="1562946at2759"/>
<dbReference type="GO" id="GO:0005096">
    <property type="term" value="F:GTPase activator activity"/>
    <property type="evidence" value="ECO:0007669"/>
    <property type="project" value="UniProtKB-KW"/>
</dbReference>
<keyword evidence="5" id="KW-1185">Reference proteome</keyword>
<evidence type="ECO:0000313" key="4">
    <source>
        <dbReference type="EMBL" id="VDD96680.1"/>
    </source>
</evidence>
<evidence type="ECO:0000256" key="1">
    <source>
        <dbReference type="ARBA" id="ARBA00022468"/>
    </source>
</evidence>
<name>A0A0N4VMN5_ENTVE</name>
<dbReference type="EMBL" id="UXUI01012042">
    <property type="protein sequence ID" value="VDD96680.1"/>
    <property type="molecule type" value="Genomic_DNA"/>
</dbReference>
<dbReference type="WBParaSite" id="EVEC_0001220701-mRNA-1">
    <property type="protein sequence ID" value="EVEC_0001220701-mRNA-1"/>
    <property type="gene ID" value="EVEC_0001220701"/>
</dbReference>
<dbReference type="PROSITE" id="PS50003">
    <property type="entry name" value="PH_DOMAIN"/>
    <property type="match status" value="1"/>
</dbReference>
<accession>A0A0N4VMN5</accession>
<dbReference type="InterPro" id="IPR011993">
    <property type="entry name" value="PH-like_dom_sf"/>
</dbReference>
<dbReference type="AlphaFoldDB" id="A0A0N4VMN5"/>
<evidence type="ECO:0000313" key="5">
    <source>
        <dbReference type="Proteomes" id="UP000274131"/>
    </source>
</evidence>
<proteinExistence type="predicted"/>
<gene>
    <name evidence="4" type="ORF">EVEC_LOCUS11431</name>
</gene>
<dbReference type="Gene3D" id="1.10.506.10">
    <property type="entry name" value="GTPase Activation - p120gap, domain 1"/>
    <property type="match status" value="1"/>
</dbReference>
<evidence type="ECO:0000259" key="3">
    <source>
        <dbReference type="PROSITE" id="PS50018"/>
    </source>
</evidence>
<feature type="domain" description="PH" evidence="2">
    <location>
        <begin position="269"/>
        <end position="379"/>
    </location>
</feature>
<dbReference type="SUPFAM" id="SSF50729">
    <property type="entry name" value="PH domain-like"/>
    <property type="match status" value="1"/>
</dbReference>
<dbReference type="Pfam" id="PF00616">
    <property type="entry name" value="RasGAP"/>
    <property type="match status" value="1"/>
</dbReference>
<dbReference type="Gene3D" id="2.30.29.30">
    <property type="entry name" value="Pleckstrin-homology domain (PH domain)/Phosphotyrosine-binding domain (PTB)"/>
    <property type="match status" value="1"/>
</dbReference>
<organism evidence="6">
    <name type="scientific">Enterobius vermicularis</name>
    <name type="common">Human pinworm</name>
    <dbReference type="NCBI Taxonomy" id="51028"/>
    <lineage>
        <taxon>Eukaryota</taxon>
        <taxon>Metazoa</taxon>
        <taxon>Ecdysozoa</taxon>
        <taxon>Nematoda</taxon>
        <taxon>Chromadorea</taxon>
        <taxon>Rhabditida</taxon>
        <taxon>Spirurina</taxon>
        <taxon>Oxyuridomorpha</taxon>
        <taxon>Oxyuroidea</taxon>
        <taxon>Oxyuridae</taxon>
        <taxon>Enterobius</taxon>
    </lineage>
</organism>
<dbReference type="PANTHER" id="PTHR10194">
    <property type="entry name" value="RAS GTPASE-ACTIVATING PROTEINS"/>
    <property type="match status" value="1"/>
</dbReference>